<feature type="transmembrane region" description="Helical" evidence="7">
    <location>
        <begin position="434"/>
        <end position="456"/>
    </location>
</feature>
<evidence type="ECO:0000256" key="2">
    <source>
        <dbReference type="ARBA" id="ARBA00022475"/>
    </source>
</evidence>
<dbReference type="InterPro" id="IPR050445">
    <property type="entry name" value="Bact_polysacc_biosynth/exp"/>
</dbReference>
<dbReference type="PANTHER" id="PTHR32309">
    <property type="entry name" value="TYROSINE-PROTEIN KINASE"/>
    <property type="match status" value="1"/>
</dbReference>
<keyword evidence="2" id="KW-1003">Cell membrane</keyword>
<gene>
    <name evidence="9" type="ORF">MRS75_03525</name>
</gene>
<dbReference type="SUPFAM" id="SSF52540">
    <property type="entry name" value="P-loop containing nucleoside triphosphate hydrolases"/>
    <property type="match status" value="1"/>
</dbReference>
<proteinExistence type="predicted"/>
<evidence type="ECO:0000256" key="6">
    <source>
        <dbReference type="SAM" id="Coils"/>
    </source>
</evidence>
<evidence type="ECO:0000256" key="3">
    <source>
        <dbReference type="ARBA" id="ARBA00022692"/>
    </source>
</evidence>
<keyword evidence="6" id="KW-0175">Coiled coil</keyword>
<dbReference type="PANTHER" id="PTHR32309:SF13">
    <property type="entry name" value="FERRIC ENTEROBACTIN TRANSPORT PROTEIN FEPE"/>
    <property type="match status" value="1"/>
</dbReference>
<evidence type="ECO:0000256" key="5">
    <source>
        <dbReference type="ARBA" id="ARBA00023136"/>
    </source>
</evidence>
<keyword evidence="4 7" id="KW-1133">Transmembrane helix</keyword>
<feature type="coiled-coil region" evidence="6">
    <location>
        <begin position="292"/>
        <end position="400"/>
    </location>
</feature>
<evidence type="ECO:0000256" key="4">
    <source>
        <dbReference type="ARBA" id="ARBA00022989"/>
    </source>
</evidence>
<dbReference type="EMBL" id="JALDYZ010000002">
    <property type="protein sequence ID" value="MDI7921151.1"/>
    <property type="molecule type" value="Genomic_DNA"/>
</dbReference>
<evidence type="ECO:0000259" key="8">
    <source>
        <dbReference type="Pfam" id="PF02706"/>
    </source>
</evidence>
<dbReference type="Pfam" id="PF02706">
    <property type="entry name" value="Wzz"/>
    <property type="match status" value="1"/>
</dbReference>
<accession>A0AAE3QA85</accession>
<feature type="domain" description="Polysaccharide chain length determinant N-terminal" evidence="8">
    <location>
        <begin position="13"/>
        <end position="104"/>
    </location>
</feature>
<protein>
    <submittedName>
        <fullName evidence="9">Exopolysaccharide transport family protein</fullName>
    </submittedName>
</protein>
<name>A0AAE3QA85_9HYPH</name>
<keyword evidence="5 7" id="KW-0472">Membrane</keyword>
<dbReference type="GO" id="GO:0005886">
    <property type="term" value="C:plasma membrane"/>
    <property type="evidence" value="ECO:0007669"/>
    <property type="project" value="UniProtKB-SubCell"/>
</dbReference>
<dbReference type="GO" id="GO:0004713">
    <property type="term" value="F:protein tyrosine kinase activity"/>
    <property type="evidence" value="ECO:0007669"/>
    <property type="project" value="TreeGrafter"/>
</dbReference>
<keyword evidence="3 7" id="KW-0812">Transmembrane</keyword>
<feature type="transmembrane region" description="Helical" evidence="7">
    <location>
        <begin position="30"/>
        <end position="48"/>
    </location>
</feature>
<dbReference type="Proteomes" id="UP001161580">
    <property type="component" value="Unassembled WGS sequence"/>
</dbReference>
<reference evidence="9" key="1">
    <citation type="submission" date="2022-03" db="EMBL/GenBank/DDBJ databases">
        <title>Fererhizobium litorale gen. nov., sp. nov., isolated from sandy sediments of the Sea of Japan seashore.</title>
        <authorList>
            <person name="Romanenko L."/>
            <person name="Kurilenko V."/>
            <person name="Otstavnykh N."/>
            <person name="Svetashev V."/>
            <person name="Tekutyeva L."/>
            <person name="Isaeva M."/>
            <person name="Mikhailov V."/>
        </authorList>
    </citation>
    <scope>NUCLEOTIDE SEQUENCE</scope>
    <source>
        <strain evidence="9">KMM 9576</strain>
    </source>
</reference>
<dbReference type="InterPro" id="IPR027417">
    <property type="entry name" value="P-loop_NTPase"/>
</dbReference>
<evidence type="ECO:0000256" key="7">
    <source>
        <dbReference type="SAM" id="Phobius"/>
    </source>
</evidence>
<comment type="caution">
    <text evidence="9">The sequence shown here is derived from an EMBL/GenBank/DDBJ whole genome shotgun (WGS) entry which is preliminary data.</text>
</comment>
<comment type="subcellular location">
    <subcellularLocation>
        <location evidence="1">Cell membrane</location>
        <topology evidence="1">Multi-pass membrane protein</topology>
    </subcellularLocation>
</comment>
<dbReference type="AlphaFoldDB" id="A0AAE3QA85"/>
<evidence type="ECO:0000313" key="9">
    <source>
        <dbReference type="EMBL" id="MDI7921151.1"/>
    </source>
</evidence>
<keyword evidence="10" id="KW-1185">Reference proteome</keyword>
<dbReference type="Gene3D" id="3.40.50.300">
    <property type="entry name" value="P-loop containing nucleotide triphosphate hydrolases"/>
    <property type="match status" value="1"/>
</dbReference>
<dbReference type="InterPro" id="IPR003856">
    <property type="entry name" value="LPS_length_determ_N"/>
</dbReference>
<dbReference type="RefSeq" id="WP_311785335.1">
    <property type="nucleotide sequence ID" value="NZ_JALDYY010000002.1"/>
</dbReference>
<sequence>MPGVSNSHNQDVDIDLGHLFRAVWQRRRRILMATAAVAGIAFATASMITPSYRSETRLLIEPRAPAFATRDTAGVDSQVLDELNIASQVQVLQSVDLIKQVARDMKLYELKEFDPQANPSALSEILVLVGLRKNPLDMAPEERVIKEFTERLQVYQVERSRVIGIQFTSSDPKLAAAIPNKIAEVYQALQSGAKLDSNSEATRWLEPEIANLRDKVREAERKVADYRSDADLLPTTNAANFAGQQLNDISGELARVRGERATAEARAASVRDVIEAGRPADTLTDVVGSQMIQRLKETEANLQGQIADLSTTMLEGHPRLKGLRAQLAGIRRQIDEETRKILSSLENEAKVAQRREGQLVQQLNQIKADSARAGEDEVGLKALEREAAAQRQLLETYLARYREASSRSDQNSSPADARVISNAVVPTEPHFPKVIPIVIVASLATLIISSAIILLLELFSGRALRPTAASRSGSGFDGDDSQQETDAHFAASSMLAFAGTDGHAEAGEEDSEYSVRSVAAYLKETGINLAISISPSGDDGSTATVMLAREIADAGSKTVLLDMTGTACPTRLMADSADFPGITDLLTGEAAFADTIHQDRLSAAHIIPHGNADTKLAMRGANRLSIVIDALSNTYDVVLVECGPASIQSVAKLTQGKPASIILSVPDPKEEELVELFQAFGDAGYEDLVLMSASRSSGRSDPGKEAA</sequence>
<evidence type="ECO:0000313" key="10">
    <source>
        <dbReference type="Proteomes" id="UP001161580"/>
    </source>
</evidence>
<organism evidence="9 10">
    <name type="scientific">Ferirhizobium litorale</name>
    <dbReference type="NCBI Taxonomy" id="2927786"/>
    <lineage>
        <taxon>Bacteria</taxon>
        <taxon>Pseudomonadati</taxon>
        <taxon>Pseudomonadota</taxon>
        <taxon>Alphaproteobacteria</taxon>
        <taxon>Hyphomicrobiales</taxon>
        <taxon>Rhizobiaceae</taxon>
        <taxon>Ferirhizobium</taxon>
    </lineage>
</organism>
<evidence type="ECO:0000256" key="1">
    <source>
        <dbReference type="ARBA" id="ARBA00004651"/>
    </source>
</evidence>